<dbReference type="GO" id="GO:0016874">
    <property type="term" value="F:ligase activity"/>
    <property type="evidence" value="ECO:0007669"/>
    <property type="project" value="UniProtKB-KW"/>
</dbReference>
<proteinExistence type="predicted"/>
<dbReference type="STRING" id="1765722.AT728_16185"/>
<reference evidence="6 7" key="1">
    <citation type="submission" date="2015-12" db="EMBL/GenBank/DDBJ databases">
        <title>Draft genome sequence of Streptomyces silvensis ATCC 53525, a producer of novel hormone antagonists.</title>
        <authorList>
            <person name="Johnston C.W."/>
            <person name="Li Y."/>
            <person name="Magarvey N.A."/>
        </authorList>
    </citation>
    <scope>NUCLEOTIDE SEQUENCE [LARGE SCALE GENOMIC DNA]</scope>
    <source>
        <strain evidence="6 7">ATCC 53525</strain>
    </source>
</reference>
<dbReference type="EMBL" id="LOCL01000034">
    <property type="protein sequence ID" value="KUF17345.1"/>
    <property type="molecule type" value="Genomic_DNA"/>
</dbReference>
<dbReference type="PANTHER" id="PTHR43585:SF2">
    <property type="entry name" value="ATP-GRASP ENZYME FSQD"/>
    <property type="match status" value="1"/>
</dbReference>
<dbReference type="GO" id="GO:0046872">
    <property type="term" value="F:metal ion binding"/>
    <property type="evidence" value="ECO:0007669"/>
    <property type="project" value="InterPro"/>
</dbReference>
<dbReference type="OrthoDB" id="6964321at2"/>
<dbReference type="InterPro" id="IPR052032">
    <property type="entry name" value="ATP-dep_AA_Ligase"/>
</dbReference>
<keyword evidence="2 4" id="KW-0547">Nucleotide-binding</keyword>
<dbReference type="Proteomes" id="UP000054804">
    <property type="component" value="Unassembled WGS sequence"/>
</dbReference>
<dbReference type="GO" id="GO:0005524">
    <property type="term" value="F:ATP binding"/>
    <property type="evidence" value="ECO:0007669"/>
    <property type="project" value="UniProtKB-UniRule"/>
</dbReference>
<dbReference type="SUPFAM" id="SSF56059">
    <property type="entry name" value="Glutathione synthetase ATP-binding domain-like"/>
    <property type="match status" value="1"/>
</dbReference>
<gene>
    <name evidence="6" type="ORF">AT728_16185</name>
</gene>
<dbReference type="Gene3D" id="3.30.1490.20">
    <property type="entry name" value="ATP-grasp fold, A domain"/>
    <property type="match status" value="1"/>
</dbReference>
<protein>
    <recommendedName>
        <fullName evidence="5">ATP-grasp domain-containing protein</fullName>
    </recommendedName>
</protein>
<keyword evidence="3 4" id="KW-0067">ATP-binding</keyword>
<evidence type="ECO:0000256" key="4">
    <source>
        <dbReference type="PROSITE-ProRule" id="PRU00409"/>
    </source>
</evidence>
<evidence type="ECO:0000313" key="7">
    <source>
        <dbReference type="Proteomes" id="UP000054804"/>
    </source>
</evidence>
<dbReference type="Gene3D" id="3.40.50.20">
    <property type="match status" value="1"/>
</dbReference>
<evidence type="ECO:0000256" key="1">
    <source>
        <dbReference type="ARBA" id="ARBA00022598"/>
    </source>
</evidence>
<keyword evidence="7" id="KW-1185">Reference proteome</keyword>
<accession>A0A0W7X3K5</accession>
<dbReference type="RefSeq" id="WP_058848608.1">
    <property type="nucleotide sequence ID" value="NZ_LOCL01000034.1"/>
</dbReference>
<dbReference type="Gene3D" id="3.30.470.20">
    <property type="entry name" value="ATP-grasp fold, B domain"/>
    <property type="match status" value="1"/>
</dbReference>
<sequence length="427" mass="43762">MTLPGVLLLDAAGPEAALLATAAAARGHEVHAATAAANAAYGPELKGLLAGRVVTDFARLDRALDEITAYARRRGVGAVLTVNEYLTELAALVSAELGVPGNEPGRARAARDKAAMAEAFAAAGVHVPRTLVVQNEVDGDQVLEDWRVGFPCVVKPVGGAGSAGVTVVGSLAEAVAAVEEARAVASVPRHAGDPAVLVQAYVAGTEYSVESVTQDGVTVHLAITRKHVTGGTARTETGHSLPVRLAPDVESAVHRQAEPAIRAVGIRHGASHTEVVVGADSRCTVIEIGARLGAGHIGVLVQHALGIDVWSGLLDVALGRPAALSPTARGFATVRFIVSPHAGRLVSVSGLPEPGPGLPLVRWRAAIGAPVRPPRANGHRLGAFVVTGADEAEVEERAAALARRIRLRVEPDDRSHVSSASTSAIAP</sequence>
<evidence type="ECO:0000259" key="5">
    <source>
        <dbReference type="PROSITE" id="PS50975"/>
    </source>
</evidence>
<dbReference type="Pfam" id="PF13535">
    <property type="entry name" value="ATP-grasp_4"/>
    <property type="match status" value="1"/>
</dbReference>
<dbReference type="InterPro" id="IPR013815">
    <property type="entry name" value="ATP_grasp_subdomain_1"/>
</dbReference>
<comment type="caution">
    <text evidence="6">The sequence shown here is derived from an EMBL/GenBank/DDBJ whole genome shotgun (WGS) entry which is preliminary data.</text>
</comment>
<dbReference type="Pfam" id="PF18603">
    <property type="entry name" value="LAL_C2"/>
    <property type="match status" value="1"/>
</dbReference>
<dbReference type="AlphaFoldDB" id="A0A0W7X3K5"/>
<dbReference type="PROSITE" id="PS50975">
    <property type="entry name" value="ATP_GRASP"/>
    <property type="match status" value="1"/>
</dbReference>
<evidence type="ECO:0000256" key="2">
    <source>
        <dbReference type="ARBA" id="ARBA00022741"/>
    </source>
</evidence>
<dbReference type="PANTHER" id="PTHR43585">
    <property type="entry name" value="FUMIPYRROLE BIOSYNTHESIS PROTEIN C"/>
    <property type="match status" value="1"/>
</dbReference>
<feature type="domain" description="ATP-grasp" evidence="5">
    <location>
        <begin position="117"/>
        <end position="318"/>
    </location>
</feature>
<organism evidence="6 7">
    <name type="scientific">Streptomyces silvensis</name>
    <dbReference type="NCBI Taxonomy" id="1765722"/>
    <lineage>
        <taxon>Bacteria</taxon>
        <taxon>Bacillati</taxon>
        <taxon>Actinomycetota</taxon>
        <taxon>Actinomycetes</taxon>
        <taxon>Kitasatosporales</taxon>
        <taxon>Streptomycetaceae</taxon>
        <taxon>Streptomyces</taxon>
    </lineage>
</organism>
<evidence type="ECO:0000256" key="3">
    <source>
        <dbReference type="ARBA" id="ARBA00022840"/>
    </source>
</evidence>
<keyword evidence="1" id="KW-0436">Ligase</keyword>
<dbReference type="InterPro" id="IPR011761">
    <property type="entry name" value="ATP-grasp"/>
</dbReference>
<evidence type="ECO:0000313" key="6">
    <source>
        <dbReference type="EMBL" id="KUF17345.1"/>
    </source>
</evidence>
<dbReference type="InterPro" id="IPR040570">
    <property type="entry name" value="LAL_C2"/>
</dbReference>
<name>A0A0W7X3K5_9ACTN</name>